<name>A0A8J2WDS5_9STRA</name>
<dbReference type="EMBL" id="CAKKNE010000001">
    <property type="protein sequence ID" value="CAH0364230.1"/>
    <property type="molecule type" value="Genomic_DNA"/>
</dbReference>
<dbReference type="SUPFAM" id="SSF48317">
    <property type="entry name" value="Acid phosphatase/Vanadium-dependent haloperoxidase"/>
    <property type="match status" value="1"/>
</dbReference>
<dbReference type="InterPro" id="IPR036938">
    <property type="entry name" value="PAP2/HPO_sf"/>
</dbReference>
<accession>A0A8J2WDS5</accession>
<gene>
    <name evidence="2" type="ORF">PECAL_1P05840</name>
</gene>
<organism evidence="2 3">
    <name type="scientific">Pelagomonas calceolata</name>
    <dbReference type="NCBI Taxonomy" id="35677"/>
    <lineage>
        <taxon>Eukaryota</taxon>
        <taxon>Sar</taxon>
        <taxon>Stramenopiles</taxon>
        <taxon>Ochrophyta</taxon>
        <taxon>Pelagophyceae</taxon>
        <taxon>Pelagomonadales</taxon>
        <taxon>Pelagomonadaceae</taxon>
        <taxon>Pelagomonas</taxon>
    </lineage>
</organism>
<dbReference type="AlphaFoldDB" id="A0A8J2WDS5"/>
<reference evidence="2" key="1">
    <citation type="submission" date="2021-11" db="EMBL/GenBank/DDBJ databases">
        <authorList>
            <consortium name="Genoscope - CEA"/>
            <person name="William W."/>
        </authorList>
    </citation>
    <scope>NUCLEOTIDE SEQUENCE</scope>
</reference>
<dbReference type="GO" id="GO:0004601">
    <property type="term" value="F:peroxidase activity"/>
    <property type="evidence" value="ECO:0007669"/>
    <property type="project" value="InterPro"/>
</dbReference>
<keyword evidence="3" id="KW-1185">Reference proteome</keyword>
<protein>
    <recommendedName>
        <fullName evidence="1">Vanadium-dependent haloperoxidase NapH1-like second helical-bundle domain-containing protein</fullName>
    </recommendedName>
</protein>
<dbReference type="InterPro" id="IPR052559">
    <property type="entry name" value="V-haloperoxidase"/>
</dbReference>
<dbReference type="InterPro" id="IPR055161">
    <property type="entry name" value="NapH1-like_2nd"/>
</dbReference>
<evidence type="ECO:0000259" key="1">
    <source>
        <dbReference type="Pfam" id="PF22778"/>
    </source>
</evidence>
<dbReference type="PANTHER" id="PTHR34599">
    <property type="entry name" value="PEROXIDASE-RELATED"/>
    <property type="match status" value="1"/>
</dbReference>
<feature type="domain" description="Vanadium-dependent haloperoxidase NapH1-like second helical-bundle" evidence="1">
    <location>
        <begin position="26"/>
        <end position="91"/>
    </location>
</feature>
<evidence type="ECO:0000313" key="3">
    <source>
        <dbReference type="Proteomes" id="UP000789595"/>
    </source>
</evidence>
<dbReference type="InterPro" id="IPR016119">
    <property type="entry name" value="Br/Cl_peroxidase_C"/>
</dbReference>
<sequence length="102" mass="10302">MRMITMRIKDYATAFLAATGVTLPPLQYVAPAGSSKVEPGTTPAQDVTLTYATVDALAAACGASRLDGGMHFTGAVAAGEALCAGIGTAGFEYASDLIGGEW</sequence>
<dbReference type="Gene3D" id="1.10.606.10">
    <property type="entry name" value="Vanadium-containing Chloroperoxidase, domain 2"/>
    <property type="match status" value="1"/>
</dbReference>
<dbReference type="Pfam" id="PF22778">
    <property type="entry name" value="VCPO_2nd"/>
    <property type="match status" value="1"/>
</dbReference>
<comment type="caution">
    <text evidence="2">The sequence shown here is derived from an EMBL/GenBank/DDBJ whole genome shotgun (WGS) entry which is preliminary data.</text>
</comment>
<evidence type="ECO:0000313" key="2">
    <source>
        <dbReference type="EMBL" id="CAH0364230.1"/>
    </source>
</evidence>
<dbReference type="OrthoDB" id="1876163at2759"/>
<dbReference type="PANTHER" id="PTHR34599:SF2">
    <property type="entry name" value="TRAF-TYPE DOMAIN-CONTAINING PROTEIN"/>
    <property type="match status" value="1"/>
</dbReference>
<proteinExistence type="predicted"/>
<dbReference type="Proteomes" id="UP000789595">
    <property type="component" value="Unassembled WGS sequence"/>
</dbReference>